<dbReference type="EMBL" id="VSRL01000069">
    <property type="protein sequence ID" value="NKE58962.1"/>
    <property type="molecule type" value="Genomic_DNA"/>
</dbReference>
<keyword evidence="2" id="KW-1185">Reference proteome</keyword>
<gene>
    <name evidence="1" type="ORF">FXN61_19965</name>
</gene>
<dbReference type="PROSITE" id="PS51257">
    <property type="entry name" value="PROKAR_LIPOPROTEIN"/>
    <property type="match status" value="1"/>
</dbReference>
<dbReference type="RefSeq" id="WP_167975620.1">
    <property type="nucleotide sequence ID" value="NZ_VSRL01000069.1"/>
</dbReference>
<reference evidence="1 2" key="1">
    <citation type="submission" date="2019-08" db="EMBL/GenBank/DDBJ databases">
        <title>Lentzea from Indian Himalayas.</title>
        <authorList>
            <person name="Mandal S."/>
            <person name="Mallick Gupta A."/>
            <person name="Maiti P.K."/>
            <person name="Sarkar J."/>
            <person name="Mandal S."/>
        </authorList>
    </citation>
    <scope>NUCLEOTIDE SEQUENCE [LARGE SCALE GENOMIC DNA]</scope>
    <source>
        <strain evidence="1 2">PSKA42</strain>
    </source>
</reference>
<evidence type="ECO:0000313" key="2">
    <source>
        <dbReference type="Proteomes" id="UP001515943"/>
    </source>
</evidence>
<evidence type="ECO:0008006" key="3">
    <source>
        <dbReference type="Google" id="ProtNLM"/>
    </source>
</evidence>
<organism evidence="1 2">
    <name type="scientific">Lentzea indica</name>
    <dbReference type="NCBI Taxonomy" id="2604800"/>
    <lineage>
        <taxon>Bacteria</taxon>
        <taxon>Bacillati</taxon>
        <taxon>Actinomycetota</taxon>
        <taxon>Actinomycetes</taxon>
        <taxon>Pseudonocardiales</taxon>
        <taxon>Pseudonocardiaceae</taxon>
        <taxon>Lentzea</taxon>
    </lineage>
</organism>
<proteinExistence type="predicted"/>
<sequence>MTRAVLGAQGALHPARFILASALVLTLGACSTGEQAGADDPRAAVDTYLAAMNNKDEATLRKMLSDAQRDQAAGHLSALGGKGLNVESLNVTQDFGPNFANAHVIGQYADKSRYDERIVLSKIDDRWYVGIPGTTAGVPSGKTTAAVPS</sequence>
<protein>
    <recommendedName>
        <fullName evidence="3">DUF4878 domain-containing protein</fullName>
    </recommendedName>
</protein>
<evidence type="ECO:0000313" key="1">
    <source>
        <dbReference type="EMBL" id="NKE58962.1"/>
    </source>
</evidence>
<accession>A0ABX1FJG2</accession>
<comment type="caution">
    <text evidence="1">The sequence shown here is derived from an EMBL/GenBank/DDBJ whole genome shotgun (WGS) entry which is preliminary data.</text>
</comment>
<dbReference type="Proteomes" id="UP001515943">
    <property type="component" value="Unassembled WGS sequence"/>
</dbReference>
<name>A0ABX1FJG2_9PSEU</name>